<keyword evidence="2" id="KW-1185">Reference proteome</keyword>
<evidence type="ECO:0000313" key="2">
    <source>
        <dbReference type="Proteomes" id="UP000238479"/>
    </source>
</evidence>
<proteinExistence type="predicted"/>
<sequence length="99" mass="11690">MKVDLKNETELEIGDWRWVHKSFHKANGRWGCVFILGEGRQPLILLSEFSQARGIFVRPKWWHFTAIIWNTVIQKKKACYLETWSEIAVSYCFICRAAT</sequence>
<dbReference type="EMBL" id="PDCK01000042">
    <property type="protein sequence ID" value="PRQ38168.1"/>
    <property type="molecule type" value="Genomic_DNA"/>
</dbReference>
<gene>
    <name evidence="1" type="ORF">RchiOBHm_Chr4g0410791</name>
</gene>
<dbReference type="Gramene" id="PRQ38168">
    <property type="protein sequence ID" value="PRQ38168"/>
    <property type="gene ID" value="RchiOBHm_Chr4g0410791"/>
</dbReference>
<comment type="caution">
    <text evidence="1">The sequence shown here is derived from an EMBL/GenBank/DDBJ whole genome shotgun (WGS) entry which is preliminary data.</text>
</comment>
<dbReference type="AlphaFoldDB" id="A0A2P6QVF3"/>
<name>A0A2P6QVF3_ROSCH</name>
<organism evidence="1 2">
    <name type="scientific">Rosa chinensis</name>
    <name type="common">China rose</name>
    <dbReference type="NCBI Taxonomy" id="74649"/>
    <lineage>
        <taxon>Eukaryota</taxon>
        <taxon>Viridiplantae</taxon>
        <taxon>Streptophyta</taxon>
        <taxon>Embryophyta</taxon>
        <taxon>Tracheophyta</taxon>
        <taxon>Spermatophyta</taxon>
        <taxon>Magnoliopsida</taxon>
        <taxon>eudicotyledons</taxon>
        <taxon>Gunneridae</taxon>
        <taxon>Pentapetalae</taxon>
        <taxon>rosids</taxon>
        <taxon>fabids</taxon>
        <taxon>Rosales</taxon>
        <taxon>Rosaceae</taxon>
        <taxon>Rosoideae</taxon>
        <taxon>Rosoideae incertae sedis</taxon>
        <taxon>Rosa</taxon>
    </lineage>
</organism>
<reference evidence="1 2" key="1">
    <citation type="journal article" date="2018" name="Nat. Genet.">
        <title>The Rosa genome provides new insights in the design of modern roses.</title>
        <authorList>
            <person name="Bendahmane M."/>
        </authorList>
    </citation>
    <scope>NUCLEOTIDE SEQUENCE [LARGE SCALE GENOMIC DNA]</scope>
    <source>
        <strain evidence="2">cv. Old Blush</strain>
    </source>
</reference>
<evidence type="ECO:0000313" key="1">
    <source>
        <dbReference type="EMBL" id="PRQ38168.1"/>
    </source>
</evidence>
<dbReference type="Proteomes" id="UP000238479">
    <property type="component" value="Chromosome 4"/>
</dbReference>
<protein>
    <submittedName>
        <fullName evidence="1">Uncharacterized protein</fullName>
    </submittedName>
</protein>
<accession>A0A2P6QVF3</accession>